<dbReference type="EMBL" id="MHIN01000053">
    <property type="protein sequence ID" value="OGY53151.1"/>
    <property type="molecule type" value="Genomic_DNA"/>
</dbReference>
<organism evidence="1 2">
    <name type="scientific">Candidatus Buchananbacteria bacterium RIFCSPLOWO2_01_FULL_40_23b</name>
    <dbReference type="NCBI Taxonomy" id="1797544"/>
    <lineage>
        <taxon>Bacteria</taxon>
        <taxon>Candidatus Buchananiibacteriota</taxon>
    </lineage>
</organism>
<proteinExistence type="predicted"/>
<accession>A0A1G1YLJ9</accession>
<reference evidence="1 2" key="1">
    <citation type="journal article" date="2016" name="Nat. Commun.">
        <title>Thousands of microbial genomes shed light on interconnected biogeochemical processes in an aquifer system.</title>
        <authorList>
            <person name="Anantharaman K."/>
            <person name="Brown C.T."/>
            <person name="Hug L.A."/>
            <person name="Sharon I."/>
            <person name="Castelle C.J."/>
            <person name="Probst A.J."/>
            <person name="Thomas B.C."/>
            <person name="Singh A."/>
            <person name="Wilkins M.J."/>
            <person name="Karaoz U."/>
            <person name="Brodie E.L."/>
            <person name="Williams K.H."/>
            <person name="Hubbard S.S."/>
            <person name="Banfield J.F."/>
        </authorList>
    </citation>
    <scope>NUCLEOTIDE SEQUENCE [LARGE SCALE GENOMIC DNA]</scope>
</reference>
<dbReference type="AlphaFoldDB" id="A0A1G1YLJ9"/>
<dbReference type="Proteomes" id="UP000178122">
    <property type="component" value="Unassembled WGS sequence"/>
</dbReference>
<sequence length="164" mass="18536">MVTITDFKVGEYCANVGFDDGRRLLVRVYGHTNTIEGVILMDGDQAVATAYIAADWGEHGSPIGEFCSETLPIKELREYWGAAMEYSRGKHEEARARHAVSSHRDIKLDNIVGAQGDLYCKLHELEEQRGGVYYLTQRKQALKGRDLEIRIKRYTVLDEQAGEN</sequence>
<comment type="caution">
    <text evidence="1">The sequence shown here is derived from an EMBL/GenBank/DDBJ whole genome shotgun (WGS) entry which is preliminary data.</text>
</comment>
<evidence type="ECO:0000313" key="1">
    <source>
        <dbReference type="EMBL" id="OGY53151.1"/>
    </source>
</evidence>
<protein>
    <submittedName>
        <fullName evidence="1">Uncharacterized protein</fullName>
    </submittedName>
</protein>
<name>A0A1G1YLJ9_9BACT</name>
<evidence type="ECO:0000313" key="2">
    <source>
        <dbReference type="Proteomes" id="UP000178122"/>
    </source>
</evidence>
<gene>
    <name evidence="1" type="ORF">A2912_04215</name>
</gene>